<dbReference type="Proteomes" id="UP001341245">
    <property type="component" value="Unassembled WGS sequence"/>
</dbReference>
<evidence type="ECO:0000313" key="2">
    <source>
        <dbReference type="Proteomes" id="UP001341245"/>
    </source>
</evidence>
<gene>
    <name evidence="1" type="ORF">QM012_008155</name>
</gene>
<protein>
    <recommendedName>
        <fullName evidence="3">F-box domain-containing protein</fullName>
    </recommendedName>
</protein>
<sequence>MPLIKIETTADLSAKQATSTIPATNSSHVPTLPNEVISMIAHECDPVDLKNMCLASKLMHQVSTEPFARKKFSRRRFIFTYQSMKALIDITAHTVFGRHLTCLTFVAEFDMIQAMHKAFLDRNHHIRMLTLALKNLRKCHNTSVILGVHDDFRGDDLRRRGYAFETSFKGYIAYKPHVSKTLDAVLEARRRSDYPLTTLKLCLSDNCNTLRQLAHERDNALVSLLSEPEYISRLYIQINVFYAKMKVSSNLNRLELSRYDWDEYIDGPCELLRFDNHSYGEIWEAINSKMLQAISIDRSNAVYKDFVTFLQMHKDSLKTLEGT</sequence>
<evidence type="ECO:0000313" key="1">
    <source>
        <dbReference type="EMBL" id="KAK6005376.1"/>
    </source>
</evidence>
<proteinExistence type="predicted"/>
<dbReference type="InterPro" id="IPR036047">
    <property type="entry name" value="F-box-like_dom_sf"/>
</dbReference>
<dbReference type="CDD" id="cd09917">
    <property type="entry name" value="F-box_SF"/>
    <property type="match status" value="1"/>
</dbReference>
<reference evidence="1 2" key="1">
    <citation type="submission" date="2023-11" db="EMBL/GenBank/DDBJ databases">
        <title>Draft genome sequence and annotation of the polyextremotolerant black yeast-like fungus Aureobasidium pullulans NRRL 62042.</title>
        <authorList>
            <person name="Dielentheis-Frenken M.R.E."/>
            <person name="Wibberg D."/>
            <person name="Blank L.M."/>
            <person name="Tiso T."/>
        </authorList>
    </citation>
    <scope>NUCLEOTIDE SEQUENCE [LARGE SCALE GENOMIC DNA]</scope>
    <source>
        <strain evidence="1 2">NRRL 62042</strain>
    </source>
</reference>
<name>A0ABR0TN98_AURPU</name>
<accession>A0ABR0TN98</accession>
<dbReference type="EMBL" id="JASGXD010000006">
    <property type="protein sequence ID" value="KAK6005376.1"/>
    <property type="molecule type" value="Genomic_DNA"/>
</dbReference>
<evidence type="ECO:0008006" key="3">
    <source>
        <dbReference type="Google" id="ProtNLM"/>
    </source>
</evidence>
<organism evidence="1 2">
    <name type="scientific">Aureobasidium pullulans</name>
    <name type="common">Black yeast</name>
    <name type="synonym">Pullularia pullulans</name>
    <dbReference type="NCBI Taxonomy" id="5580"/>
    <lineage>
        <taxon>Eukaryota</taxon>
        <taxon>Fungi</taxon>
        <taxon>Dikarya</taxon>
        <taxon>Ascomycota</taxon>
        <taxon>Pezizomycotina</taxon>
        <taxon>Dothideomycetes</taxon>
        <taxon>Dothideomycetidae</taxon>
        <taxon>Dothideales</taxon>
        <taxon>Saccotheciaceae</taxon>
        <taxon>Aureobasidium</taxon>
    </lineage>
</organism>
<comment type="caution">
    <text evidence="1">The sequence shown here is derived from an EMBL/GenBank/DDBJ whole genome shotgun (WGS) entry which is preliminary data.</text>
</comment>
<keyword evidence="2" id="KW-1185">Reference proteome</keyword>
<dbReference type="SUPFAM" id="SSF81383">
    <property type="entry name" value="F-box domain"/>
    <property type="match status" value="1"/>
</dbReference>